<dbReference type="Pfam" id="PF10263">
    <property type="entry name" value="SprT-like"/>
    <property type="match status" value="1"/>
</dbReference>
<evidence type="ECO:0000256" key="7">
    <source>
        <dbReference type="HAMAP-Rule" id="MF_00746"/>
    </source>
</evidence>
<sequence>MRILAIQVLRRVKECMQLAETYFQRSFVMPDINYRVRGQKAGVAYLAQNEVRFNPILLQENTQDFIYQVVPHEVAHIIAYQQFGRVKPHGAEWQNIMQNIFGLPPEVRHQFDTTNTVKQLFTYHCGCQIHHLTVRRHNKIVRDRMRYICKKCGGTLRKINE</sequence>
<name>A0A448TUT8_9PAST</name>
<dbReference type="HAMAP" id="MF_00746">
    <property type="entry name" value="SprT"/>
    <property type="match status" value="1"/>
</dbReference>
<dbReference type="KEGG" id="adp:NCTC12871_01140"/>
<dbReference type="OrthoDB" id="267364at2"/>
<evidence type="ECO:0000256" key="6">
    <source>
        <dbReference type="ARBA" id="ARBA00022833"/>
    </source>
</evidence>
<evidence type="ECO:0000256" key="3">
    <source>
        <dbReference type="ARBA" id="ARBA00020082"/>
    </source>
</evidence>
<feature type="domain" description="SprT-like" evidence="8">
    <location>
        <begin position="10"/>
        <end position="159"/>
    </location>
</feature>
<feature type="binding site" evidence="7">
    <location>
        <position position="76"/>
    </location>
    <ligand>
        <name>Zn(2+)</name>
        <dbReference type="ChEBI" id="CHEBI:29105"/>
    </ligand>
</feature>
<dbReference type="GO" id="GO:0006950">
    <property type="term" value="P:response to stress"/>
    <property type="evidence" value="ECO:0007669"/>
    <property type="project" value="UniProtKB-ARBA"/>
</dbReference>
<organism evidence="9 10">
    <name type="scientific">Actinobacillus delphinicola</name>
    <dbReference type="NCBI Taxonomy" id="51161"/>
    <lineage>
        <taxon>Bacteria</taxon>
        <taxon>Pseudomonadati</taxon>
        <taxon>Pseudomonadota</taxon>
        <taxon>Gammaproteobacteria</taxon>
        <taxon>Pasteurellales</taxon>
        <taxon>Pasteurellaceae</taxon>
        <taxon>Actinobacillus</taxon>
    </lineage>
</organism>
<dbReference type="InterPro" id="IPR023483">
    <property type="entry name" value="Uncharacterised_SprT"/>
</dbReference>
<dbReference type="PANTHER" id="PTHR38773:SF1">
    <property type="entry name" value="PROTEIN SPRT"/>
    <property type="match status" value="1"/>
</dbReference>
<accession>A0A448TUT8</accession>
<proteinExistence type="inferred from homology"/>
<dbReference type="AlphaFoldDB" id="A0A448TUT8"/>
<evidence type="ECO:0000256" key="4">
    <source>
        <dbReference type="ARBA" id="ARBA00022490"/>
    </source>
</evidence>
<dbReference type="GO" id="GO:0008270">
    <property type="term" value="F:zinc ion binding"/>
    <property type="evidence" value="ECO:0007669"/>
    <property type="project" value="UniProtKB-UniRule"/>
</dbReference>
<evidence type="ECO:0000259" key="8">
    <source>
        <dbReference type="SMART" id="SM00731"/>
    </source>
</evidence>
<dbReference type="RefSeq" id="WP_126599777.1">
    <property type="nucleotide sequence ID" value="NZ_LR134510.1"/>
</dbReference>
<comment type="cofactor">
    <cofactor evidence="7">
        <name>Zn(2+)</name>
        <dbReference type="ChEBI" id="CHEBI:29105"/>
    </cofactor>
    <text evidence="7">Binds 1 zinc ion.</text>
</comment>
<keyword evidence="5 7" id="KW-0479">Metal-binding</keyword>
<keyword evidence="4 7" id="KW-0963">Cytoplasm</keyword>
<evidence type="ECO:0000256" key="1">
    <source>
        <dbReference type="ARBA" id="ARBA00004496"/>
    </source>
</evidence>
<evidence type="ECO:0000313" key="10">
    <source>
        <dbReference type="Proteomes" id="UP000279799"/>
    </source>
</evidence>
<keyword evidence="10" id="KW-1185">Reference proteome</keyword>
<dbReference type="InterPro" id="IPR035240">
    <property type="entry name" value="SprT_Zn_ribbon"/>
</dbReference>
<dbReference type="PANTHER" id="PTHR38773">
    <property type="entry name" value="PROTEIN SPRT"/>
    <property type="match status" value="1"/>
</dbReference>
<protein>
    <recommendedName>
        <fullName evidence="3 7">Protein SprT</fullName>
    </recommendedName>
</protein>
<evidence type="ECO:0000256" key="5">
    <source>
        <dbReference type="ARBA" id="ARBA00022723"/>
    </source>
</evidence>
<dbReference type="InterPro" id="IPR006640">
    <property type="entry name" value="SprT-like_domain"/>
</dbReference>
<reference evidence="9 10" key="1">
    <citation type="submission" date="2018-12" db="EMBL/GenBank/DDBJ databases">
        <authorList>
            <consortium name="Pathogen Informatics"/>
        </authorList>
    </citation>
    <scope>NUCLEOTIDE SEQUENCE [LARGE SCALE GENOMIC DNA]</scope>
    <source>
        <strain evidence="9 10">NCTC12871</strain>
    </source>
</reference>
<dbReference type="GO" id="GO:0005737">
    <property type="term" value="C:cytoplasm"/>
    <property type="evidence" value="ECO:0007669"/>
    <property type="project" value="UniProtKB-SubCell"/>
</dbReference>
<dbReference type="Proteomes" id="UP000279799">
    <property type="component" value="Chromosome"/>
</dbReference>
<feature type="active site" evidence="7">
    <location>
        <position position="73"/>
    </location>
</feature>
<gene>
    <name evidence="7" type="primary">sprT</name>
    <name evidence="9" type="ORF">NCTC12871_01140</name>
</gene>
<dbReference type="NCBIfam" id="NF003421">
    <property type="entry name" value="PRK04860.1"/>
    <property type="match status" value="1"/>
</dbReference>
<keyword evidence="6 7" id="KW-0862">Zinc</keyword>
<dbReference type="SMART" id="SM00731">
    <property type="entry name" value="SprT"/>
    <property type="match status" value="1"/>
</dbReference>
<dbReference type="Pfam" id="PF17283">
    <property type="entry name" value="Zn_ribbon_SprT"/>
    <property type="match status" value="1"/>
</dbReference>
<evidence type="ECO:0000256" key="2">
    <source>
        <dbReference type="ARBA" id="ARBA00006591"/>
    </source>
</evidence>
<dbReference type="EMBL" id="LR134510">
    <property type="protein sequence ID" value="VEJ09663.1"/>
    <property type="molecule type" value="Genomic_DNA"/>
</dbReference>
<feature type="binding site" evidence="7">
    <location>
        <position position="72"/>
    </location>
    <ligand>
        <name>Zn(2+)</name>
        <dbReference type="ChEBI" id="CHEBI:29105"/>
    </ligand>
</feature>
<evidence type="ECO:0000313" key="9">
    <source>
        <dbReference type="EMBL" id="VEJ09663.1"/>
    </source>
</evidence>
<comment type="similarity">
    <text evidence="2 7">Belongs to the SprT family.</text>
</comment>
<comment type="subcellular location">
    <subcellularLocation>
        <location evidence="1 7">Cytoplasm</location>
    </subcellularLocation>
</comment>